<dbReference type="Proteomes" id="UP001344658">
    <property type="component" value="Unassembled WGS sequence"/>
</dbReference>
<proteinExistence type="predicted"/>
<comment type="caution">
    <text evidence="1">The sequence shown here is derived from an EMBL/GenBank/DDBJ whole genome shotgun (WGS) entry which is preliminary data.</text>
</comment>
<sequence length="57" mass="6255">MPVAITKSGHPFVWKKLVAQLTAKGAHDPEALAAWIGRRVLGKTQFQALSKGHRHRG</sequence>
<accession>A0ABU7P596</accession>
<evidence type="ECO:0000313" key="1">
    <source>
        <dbReference type="EMBL" id="MEE4540981.1"/>
    </source>
</evidence>
<gene>
    <name evidence="1" type="ORF">V2S66_03235</name>
</gene>
<organism evidence="1 2">
    <name type="scientific">Actinacidiphila polyblastidii</name>
    <dbReference type="NCBI Taxonomy" id="3110430"/>
    <lineage>
        <taxon>Bacteria</taxon>
        <taxon>Bacillati</taxon>
        <taxon>Actinomycetota</taxon>
        <taxon>Actinomycetes</taxon>
        <taxon>Kitasatosporales</taxon>
        <taxon>Streptomycetaceae</taxon>
        <taxon>Actinacidiphila</taxon>
    </lineage>
</organism>
<evidence type="ECO:0000313" key="2">
    <source>
        <dbReference type="Proteomes" id="UP001344658"/>
    </source>
</evidence>
<dbReference type="RefSeq" id="WP_330792875.1">
    <property type="nucleotide sequence ID" value="NZ_JAZEWV010000002.1"/>
</dbReference>
<name>A0ABU7P596_9ACTN</name>
<protein>
    <recommendedName>
        <fullName evidence="3">Transposase</fullName>
    </recommendedName>
</protein>
<keyword evidence="2" id="KW-1185">Reference proteome</keyword>
<reference evidence="1 2" key="1">
    <citation type="submission" date="2023-12" db="EMBL/GenBank/DDBJ databases">
        <title>Streptomyces sp. V4-01.</title>
        <authorList>
            <person name="Somphong A."/>
            <person name="Phongsopitanun W."/>
        </authorList>
    </citation>
    <scope>NUCLEOTIDE SEQUENCE [LARGE SCALE GENOMIC DNA]</scope>
    <source>
        <strain evidence="1 2">V4-01</strain>
    </source>
</reference>
<evidence type="ECO:0008006" key="3">
    <source>
        <dbReference type="Google" id="ProtNLM"/>
    </source>
</evidence>
<dbReference type="EMBL" id="JAZEWV010000002">
    <property type="protein sequence ID" value="MEE4540981.1"/>
    <property type="molecule type" value="Genomic_DNA"/>
</dbReference>